<dbReference type="InterPro" id="IPR003864">
    <property type="entry name" value="CSC1/OSCA1-like_7TM"/>
</dbReference>
<dbReference type="OrthoDB" id="1076608at2759"/>
<dbReference type="InterPro" id="IPR022257">
    <property type="entry name" value="PHM7_ext"/>
</dbReference>
<evidence type="ECO:0000313" key="14">
    <source>
        <dbReference type="EMBL" id="KAJ5104309.1"/>
    </source>
</evidence>
<evidence type="ECO:0008006" key="16">
    <source>
        <dbReference type="Google" id="ProtNLM"/>
    </source>
</evidence>
<feature type="transmembrane region" description="Helical" evidence="9">
    <location>
        <begin position="686"/>
        <end position="703"/>
    </location>
</feature>
<feature type="transmembrane region" description="Helical" evidence="9">
    <location>
        <begin position="164"/>
        <end position="183"/>
    </location>
</feature>
<dbReference type="Pfam" id="PF02714">
    <property type="entry name" value="RSN1_7TM"/>
    <property type="match status" value="1"/>
</dbReference>
<dbReference type="Pfam" id="PF12621">
    <property type="entry name" value="PHM7_ext"/>
    <property type="match status" value="1"/>
</dbReference>
<evidence type="ECO:0000256" key="4">
    <source>
        <dbReference type="ARBA" id="ARBA00022692"/>
    </source>
</evidence>
<accession>A0A9W9KF92</accession>
<comment type="similarity">
    <text evidence="2">Belongs to the CSC1 (TC 1.A.17) family.</text>
</comment>
<feature type="region of interest" description="Disordered" evidence="8">
    <location>
        <begin position="1"/>
        <end position="27"/>
    </location>
</feature>
<dbReference type="InterPro" id="IPR045122">
    <property type="entry name" value="Csc1-like"/>
</dbReference>
<dbReference type="RefSeq" id="XP_056513305.1">
    <property type="nucleotide sequence ID" value="XM_056652238.1"/>
</dbReference>
<evidence type="ECO:0000256" key="6">
    <source>
        <dbReference type="ARBA" id="ARBA00023136"/>
    </source>
</evidence>
<evidence type="ECO:0000256" key="3">
    <source>
        <dbReference type="ARBA" id="ARBA00022448"/>
    </source>
</evidence>
<feature type="transmembrane region" description="Helical" evidence="9">
    <location>
        <begin position="117"/>
        <end position="136"/>
    </location>
</feature>
<dbReference type="PANTHER" id="PTHR13018:SF53">
    <property type="entry name" value="DUF221 DOMAIN PROTEIN"/>
    <property type="match status" value="1"/>
</dbReference>
<keyword evidence="5 9" id="KW-1133">Transmembrane helix</keyword>
<keyword evidence="3" id="KW-0813">Transport</keyword>
<comment type="caution">
    <text evidence="14">The sequence shown here is derived from an EMBL/GenBank/DDBJ whole genome shotgun (WGS) entry which is preliminary data.</text>
</comment>
<comment type="subcellular location">
    <subcellularLocation>
        <location evidence="1">Membrane</location>
        <topology evidence="1">Multi-pass membrane protein</topology>
    </subcellularLocation>
</comment>
<evidence type="ECO:0000259" key="10">
    <source>
        <dbReference type="Pfam" id="PF02714"/>
    </source>
</evidence>
<keyword evidence="15" id="KW-1185">Reference proteome</keyword>
<proteinExistence type="inferred from homology"/>
<sequence length="850" mass="96504">DPNSDPNVGSSRGDASSTSGDALGEATGGGGSSGSALMMTVLPALVYALFWFGLFLICRRTQRRWYAPRSHLPDLHEHERSPELPSGWVNWFGTFFKIEDNHVLHHSSLDGYLFLRFLRVLCATCFTGCLITWPILLPIHATGGNNNDQLDILSFSNVKDKDKYYANVLVACVYFTFVFYVVTRESLYYANLRQAYLNSPAYASRISSRTVLFMSVPVEYKNEKKLRQVFGDAIRRIWITSDCSELSKKVNERDRLAFNLETAETNLIRRANKVRMQARKKGEMSSDTCLDCESSNPTWSHKVKRPTHRHNFFGEKVDSIHWYRTELARITEEVESLQRKHQEGDAKLLSALFIEFNTQADAQIALQTLSHHQPFHMTPRFIGVSPREVVWSALNLSWYQRIIHKFAVQGFLGALVIFWSFPAAIVGAISNITYICKLIPFLKFILKLPDFIKGAIEGLLPSAALVALMALVPIICRICARKSGYPSLARVELFTQSAHFVFQVVQVFLVTTLTSAASAATTQIIQDPLSAKDLLAQNLPKATNFYISFFLLQGLSMSSMALVQVASALVFKFVTTFFAYSPRRLFRRWAELGSLSWGNVFPVFTNMGVIALTYSCIAPLILGFAGFGLYLVYQAYRYNFLFVYDIEIDTKGLVYPRALQHLLTGIYLAEVCMIGLCAIRGAIGPVVIMVLFAIGTILAHISLNEALEPLNSFLPRSLDAEEEMLQAKEDAMAEINEKRRSPRVVAFWKWFHPNVYKDYASLRRKVRRNVSEVSYTPEETRTAYFEPCVASPPPTLWIPRDQWGFSRHEILETDPTIRITDEGAHLDEKNKIIWDKYNPDLPLRERKTLY</sequence>
<evidence type="ECO:0000259" key="11">
    <source>
        <dbReference type="Pfam" id="PF12621"/>
    </source>
</evidence>
<dbReference type="InterPro" id="IPR027815">
    <property type="entry name" value="CSC1/OSCA1-like_cyt"/>
</dbReference>
<dbReference type="Pfam" id="PF14703">
    <property type="entry name" value="PHM7_cyt"/>
    <property type="match status" value="1"/>
</dbReference>
<feature type="compositionally biased region" description="Polar residues" evidence="8">
    <location>
        <begin position="1"/>
        <end position="18"/>
    </location>
</feature>
<feature type="transmembrane region" description="Helical" evidence="9">
    <location>
        <begin position="545"/>
        <end position="578"/>
    </location>
</feature>
<reference evidence="14" key="1">
    <citation type="submission" date="2022-11" db="EMBL/GenBank/DDBJ databases">
        <authorList>
            <person name="Petersen C."/>
        </authorList>
    </citation>
    <scope>NUCLEOTIDE SEQUENCE</scope>
    <source>
        <strain evidence="14">IBT 34128</strain>
    </source>
</reference>
<feature type="transmembrane region" description="Helical" evidence="9">
    <location>
        <begin position="36"/>
        <end position="57"/>
    </location>
</feature>
<reference evidence="14" key="2">
    <citation type="journal article" date="2023" name="IMA Fungus">
        <title>Comparative genomic study of the Penicillium genus elucidates a diverse pangenome and 15 lateral gene transfer events.</title>
        <authorList>
            <person name="Petersen C."/>
            <person name="Sorensen T."/>
            <person name="Nielsen M.R."/>
            <person name="Sondergaard T.E."/>
            <person name="Sorensen J.L."/>
            <person name="Fitzpatrick D.A."/>
            <person name="Frisvad J.C."/>
            <person name="Nielsen K.L."/>
        </authorList>
    </citation>
    <scope>NUCLEOTIDE SEQUENCE</scope>
    <source>
        <strain evidence="14">IBT 34128</strain>
    </source>
</reference>
<dbReference type="PANTHER" id="PTHR13018">
    <property type="entry name" value="PROBABLE MEMBRANE PROTEIN DUF221-RELATED"/>
    <property type="match status" value="1"/>
</dbReference>
<keyword evidence="4 9" id="KW-0812">Transmembrane</keyword>
<feature type="transmembrane region" description="Helical" evidence="9">
    <location>
        <begin position="411"/>
        <end position="435"/>
    </location>
</feature>
<feature type="coiled-coil region" evidence="7">
    <location>
        <begin position="320"/>
        <end position="347"/>
    </location>
</feature>
<dbReference type="AlphaFoldDB" id="A0A9W9KF92"/>
<feature type="domain" description="CSC1/OSCA1-like N-terminal transmembrane" evidence="12">
    <location>
        <begin position="37"/>
        <end position="185"/>
    </location>
</feature>
<feature type="non-terminal residue" evidence="14">
    <location>
        <position position="1"/>
    </location>
</feature>
<evidence type="ECO:0000256" key="9">
    <source>
        <dbReference type="SAM" id="Phobius"/>
    </source>
</evidence>
<dbReference type="GeneID" id="81391406"/>
<dbReference type="GO" id="GO:0005227">
    <property type="term" value="F:calcium-activated cation channel activity"/>
    <property type="evidence" value="ECO:0007669"/>
    <property type="project" value="InterPro"/>
</dbReference>
<feature type="transmembrane region" description="Helical" evidence="9">
    <location>
        <begin position="609"/>
        <end position="633"/>
    </location>
</feature>
<feature type="domain" description="CSC1/OSCA1-like 7TM region" evidence="10">
    <location>
        <begin position="405"/>
        <end position="676"/>
    </location>
</feature>
<evidence type="ECO:0000259" key="12">
    <source>
        <dbReference type="Pfam" id="PF13967"/>
    </source>
</evidence>
<dbReference type="GO" id="GO:0005886">
    <property type="term" value="C:plasma membrane"/>
    <property type="evidence" value="ECO:0007669"/>
    <property type="project" value="TreeGrafter"/>
</dbReference>
<evidence type="ECO:0000256" key="7">
    <source>
        <dbReference type="SAM" id="Coils"/>
    </source>
</evidence>
<evidence type="ECO:0000256" key="5">
    <source>
        <dbReference type="ARBA" id="ARBA00022989"/>
    </source>
</evidence>
<evidence type="ECO:0000256" key="1">
    <source>
        <dbReference type="ARBA" id="ARBA00004141"/>
    </source>
</evidence>
<evidence type="ECO:0000313" key="15">
    <source>
        <dbReference type="Proteomes" id="UP001141434"/>
    </source>
</evidence>
<name>A0A9W9KF92_9EURO</name>
<protein>
    <recommendedName>
        <fullName evidence="16">DUF221 domain-containing protein</fullName>
    </recommendedName>
</protein>
<feature type="domain" description="CSC1/OSCA1-like cytosolic" evidence="13">
    <location>
        <begin position="208"/>
        <end position="392"/>
    </location>
</feature>
<dbReference type="Proteomes" id="UP001141434">
    <property type="component" value="Unassembled WGS sequence"/>
</dbReference>
<keyword evidence="7" id="KW-0175">Coiled coil</keyword>
<gene>
    <name evidence="14" type="ORF">NUU61_001656</name>
</gene>
<dbReference type="InterPro" id="IPR032880">
    <property type="entry name" value="CSC1/OSCA1-like_N"/>
</dbReference>
<evidence type="ECO:0000256" key="2">
    <source>
        <dbReference type="ARBA" id="ARBA00007779"/>
    </source>
</evidence>
<evidence type="ECO:0000256" key="8">
    <source>
        <dbReference type="SAM" id="MobiDB-lite"/>
    </source>
</evidence>
<organism evidence="14 15">
    <name type="scientific">Penicillium alfredii</name>
    <dbReference type="NCBI Taxonomy" id="1506179"/>
    <lineage>
        <taxon>Eukaryota</taxon>
        <taxon>Fungi</taxon>
        <taxon>Dikarya</taxon>
        <taxon>Ascomycota</taxon>
        <taxon>Pezizomycotina</taxon>
        <taxon>Eurotiomycetes</taxon>
        <taxon>Eurotiomycetidae</taxon>
        <taxon>Eurotiales</taxon>
        <taxon>Aspergillaceae</taxon>
        <taxon>Penicillium</taxon>
    </lineage>
</organism>
<feature type="transmembrane region" description="Helical" evidence="9">
    <location>
        <begin position="455"/>
        <end position="480"/>
    </location>
</feature>
<feature type="domain" description="10TM putative phosphate transporter extracellular tail" evidence="11">
    <location>
        <begin position="750"/>
        <end position="839"/>
    </location>
</feature>
<dbReference type="Pfam" id="PF13967">
    <property type="entry name" value="RSN1_TM"/>
    <property type="match status" value="1"/>
</dbReference>
<keyword evidence="6 9" id="KW-0472">Membrane</keyword>
<evidence type="ECO:0000259" key="13">
    <source>
        <dbReference type="Pfam" id="PF14703"/>
    </source>
</evidence>
<dbReference type="EMBL" id="JAPMSZ010000004">
    <property type="protein sequence ID" value="KAJ5104309.1"/>
    <property type="molecule type" value="Genomic_DNA"/>
</dbReference>